<feature type="region of interest" description="Disordered" evidence="1">
    <location>
        <begin position="76"/>
        <end position="284"/>
    </location>
</feature>
<dbReference type="GeneID" id="60749272"/>
<evidence type="ECO:0000313" key="3">
    <source>
        <dbReference type="EMBL" id="VFA82809.1"/>
    </source>
</evidence>
<organism evidence="3 4">
    <name type="scientific">Gordonia paraffinivorans</name>
    <dbReference type="NCBI Taxonomy" id="175628"/>
    <lineage>
        <taxon>Bacteria</taxon>
        <taxon>Bacillati</taxon>
        <taxon>Actinomycetota</taxon>
        <taxon>Actinomycetes</taxon>
        <taxon>Mycobacteriales</taxon>
        <taxon>Gordoniaceae</taxon>
        <taxon>Gordonia</taxon>
    </lineage>
</organism>
<comment type="caution">
    <text evidence="3">The sequence shown here is derived from an EMBL/GenBank/DDBJ whole genome shotgun (WGS) entry which is preliminary data.</text>
</comment>
<evidence type="ECO:0000313" key="4">
    <source>
        <dbReference type="Proteomes" id="UP000360750"/>
    </source>
</evidence>
<keyword evidence="2" id="KW-0472">Membrane</keyword>
<keyword evidence="2" id="KW-0812">Transmembrane</keyword>
<feature type="compositionally biased region" description="Pro residues" evidence="1">
    <location>
        <begin position="215"/>
        <end position="231"/>
    </location>
</feature>
<feature type="compositionally biased region" description="Low complexity" evidence="1">
    <location>
        <begin position="203"/>
        <end position="214"/>
    </location>
</feature>
<keyword evidence="2" id="KW-1133">Transmembrane helix</keyword>
<dbReference type="Proteomes" id="UP000360750">
    <property type="component" value="Unassembled WGS sequence"/>
</dbReference>
<feature type="transmembrane region" description="Helical" evidence="2">
    <location>
        <begin position="26"/>
        <end position="48"/>
    </location>
</feature>
<feature type="compositionally biased region" description="Basic and acidic residues" evidence="1">
    <location>
        <begin position="159"/>
        <end position="171"/>
    </location>
</feature>
<dbReference type="AlphaFoldDB" id="A0ABD7V0D0"/>
<feature type="compositionally biased region" description="Pro residues" evidence="1">
    <location>
        <begin position="149"/>
        <end position="158"/>
    </location>
</feature>
<protein>
    <submittedName>
        <fullName evidence="3">Uncharacterized protein</fullName>
    </submittedName>
</protein>
<evidence type="ECO:0000256" key="2">
    <source>
        <dbReference type="SAM" id="Phobius"/>
    </source>
</evidence>
<proteinExistence type="predicted"/>
<dbReference type="RefSeq" id="WP_131733721.1">
    <property type="nucleotide sequence ID" value="NZ_CAACYD010000005.1"/>
</dbReference>
<evidence type="ECO:0000256" key="1">
    <source>
        <dbReference type="SAM" id="MobiDB-lite"/>
    </source>
</evidence>
<accession>A0ABD7V0D0</accession>
<gene>
    <name evidence="3" type="ORF">NCTC8139_01241</name>
</gene>
<dbReference type="EMBL" id="CAACYD010000005">
    <property type="protein sequence ID" value="VFA82809.1"/>
    <property type="molecule type" value="Genomic_DNA"/>
</dbReference>
<sequence>MLTLALGATLVGFVLLILGLVTGTVWLAVACIVICLLGLGFLLVDVFASRGRENTRSLEDLVPGAARADDEDEAFDDFPEDADAASTESAVGETGGRVDPSPTGRAPIEAPRSEPPTRGFEPNAPAGSAPYEPPPFQPGMADPVDRPSPQSPSAPVRPAPERREGTYEDYLRSVGGDADLGAPSTGPLSSPQHRSAGGGPQQGAGAPRSGSAQPGPGPSGPQRFGPPPQPGPGSQSGPAPRPAPDPQGGGVPSQGGEQAGPPSGRRRRPDFDPLDPNWKPPLED</sequence>
<name>A0ABD7V0D0_9ACTN</name>
<reference evidence="3 4" key="1">
    <citation type="submission" date="2019-02" db="EMBL/GenBank/DDBJ databases">
        <authorList>
            <consortium name="Pathogen Informatics"/>
        </authorList>
    </citation>
    <scope>NUCLEOTIDE SEQUENCE [LARGE SCALE GENOMIC DNA]</scope>
    <source>
        <strain evidence="3 4">3012STDY6756503</strain>
    </source>
</reference>